<organism evidence="2 3">
    <name type="scientific">Paenibacillus aceti</name>
    <dbReference type="NCBI Taxonomy" id="1820010"/>
    <lineage>
        <taxon>Bacteria</taxon>
        <taxon>Bacillati</taxon>
        <taxon>Bacillota</taxon>
        <taxon>Bacilli</taxon>
        <taxon>Bacillales</taxon>
        <taxon>Paenibacillaceae</taxon>
        <taxon>Paenibacillus</taxon>
    </lineage>
</organism>
<reference evidence="3" key="1">
    <citation type="journal article" date="2019" name="Int. J. Syst. Evol. Microbiol.">
        <title>The Global Catalogue of Microorganisms (GCM) 10K type strain sequencing project: providing services to taxonomists for standard genome sequencing and annotation.</title>
        <authorList>
            <consortium name="The Broad Institute Genomics Platform"/>
            <consortium name="The Broad Institute Genome Sequencing Center for Infectious Disease"/>
            <person name="Wu L."/>
            <person name="Ma J."/>
        </authorList>
    </citation>
    <scope>NUCLEOTIDE SEQUENCE [LARGE SCALE GENOMIC DNA]</scope>
    <source>
        <strain evidence="3">CGMCC 1.15420</strain>
    </source>
</reference>
<feature type="compositionally biased region" description="Basic and acidic residues" evidence="1">
    <location>
        <begin position="1"/>
        <end position="14"/>
    </location>
</feature>
<evidence type="ECO:0000313" key="3">
    <source>
        <dbReference type="Proteomes" id="UP000608420"/>
    </source>
</evidence>
<dbReference type="EMBL" id="BMIW01000047">
    <property type="protein sequence ID" value="GGG17357.1"/>
    <property type="molecule type" value="Genomic_DNA"/>
</dbReference>
<gene>
    <name evidence="2" type="ORF">GCM10010913_44260</name>
</gene>
<proteinExistence type="predicted"/>
<comment type="caution">
    <text evidence="2">The sequence shown here is derived from an EMBL/GenBank/DDBJ whole genome shotgun (WGS) entry which is preliminary data.</text>
</comment>
<dbReference type="Proteomes" id="UP000608420">
    <property type="component" value="Unassembled WGS sequence"/>
</dbReference>
<sequence>MTKSDNEENNKTQEEISSFNSVTDHYRNIMGVPTQKIDMEKMPLILRYSDPETPQIVCCSRPTVGIEAPAGSNEFQ</sequence>
<feature type="region of interest" description="Disordered" evidence="1">
    <location>
        <begin position="1"/>
        <end position="23"/>
    </location>
</feature>
<protein>
    <submittedName>
        <fullName evidence="2">Uncharacterized protein</fullName>
    </submittedName>
</protein>
<evidence type="ECO:0000256" key="1">
    <source>
        <dbReference type="SAM" id="MobiDB-lite"/>
    </source>
</evidence>
<evidence type="ECO:0000313" key="2">
    <source>
        <dbReference type="EMBL" id="GGG17357.1"/>
    </source>
</evidence>
<name>A0ABQ1W7J6_9BACL</name>
<accession>A0ABQ1W7J6</accession>
<keyword evidence="3" id="KW-1185">Reference proteome</keyword>